<keyword evidence="4 5" id="KW-0720">Serine protease</keyword>
<reference evidence="7 8" key="1">
    <citation type="journal article" date="2015" name="Microbiome">
        <title>Genomic resolution of linkages in carbon, nitrogen, and sulfur cycling among widespread estuary sediment bacteria.</title>
        <authorList>
            <person name="Baker B.J."/>
            <person name="Lazar C.S."/>
            <person name="Teske A.P."/>
            <person name="Dick G.J."/>
        </authorList>
    </citation>
    <scope>NUCLEOTIDE SEQUENCE [LARGE SCALE GENOMIC DNA]</scope>
    <source>
        <strain evidence="7">DG_24</strain>
    </source>
</reference>
<evidence type="ECO:0000313" key="7">
    <source>
        <dbReference type="EMBL" id="KPJ52832.1"/>
    </source>
</evidence>
<evidence type="ECO:0000256" key="5">
    <source>
        <dbReference type="PROSITE-ProRule" id="PRU01240"/>
    </source>
</evidence>
<gene>
    <name evidence="7" type="ORF">AMJ39_06800</name>
</gene>
<dbReference type="Proteomes" id="UP000052008">
    <property type="component" value="Unassembled WGS sequence"/>
</dbReference>
<dbReference type="EMBL" id="LIZS01000040">
    <property type="protein sequence ID" value="KPJ52832.1"/>
    <property type="molecule type" value="Genomic_DNA"/>
</dbReference>
<evidence type="ECO:0000256" key="1">
    <source>
        <dbReference type="ARBA" id="ARBA00011073"/>
    </source>
</evidence>
<protein>
    <recommendedName>
        <fullName evidence="6">Peptidase S8/S53 domain-containing protein</fullName>
    </recommendedName>
</protein>
<comment type="caution">
    <text evidence="7">The sequence shown here is derived from an EMBL/GenBank/DDBJ whole genome shotgun (WGS) entry which is preliminary data.</text>
</comment>
<proteinExistence type="inferred from homology"/>
<dbReference type="PROSITE" id="PS00138">
    <property type="entry name" value="SUBTILASE_SER"/>
    <property type="match status" value="1"/>
</dbReference>
<dbReference type="Pfam" id="PF00082">
    <property type="entry name" value="Peptidase_S8"/>
    <property type="match status" value="1"/>
</dbReference>
<evidence type="ECO:0000256" key="2">
    <source>
        <dbReference type="ARBA" id="ARBA00022670"/>
    </source>
</evidence>
<dbReference type="InterPro" id="IPR050131">
    <property type="entry name" value="Peptidase_S8_subtilisin-like"/>
</dbReference>
<dbReference type="GO" id="GO:0006508">
    <property type="term" value="P:proteolysis"/>
    <property type="evidence" value="ECO:0007669"/>
    <property type="project" value="UniProtKB-KW"/>
</dbReference>
<dbReference type="GO" id="GO:0004252">
    <property type="term" value="F:serine-type endopeptidase activity"/>
    <property type="evidence" value="ECO:0007669"/>
    <property type="project" value="UniProtKB-UniRule"/>
</dbReference>
<evidence type="ECO:0000259" key="6">
    <source>
        <dbReference type="Pfam" id="PF00082"/>
    </source>
</evidence>
<dbReference type="SUPFAM" id="SSF52743">
    <property type="entry name" value="Subtilisin-like"/>
    <property type="match status" value="1"/>
</dbReference>
<evidence type="ECO:0000313" key="8">
    <source>
        <dbReference type="Proteomes" id="UP000052008"/>
    </source>
</evidence>
<organism evidence="7 8">
    <name type="scientific">candidate division TA06 bacterium DG_24</name>
    <dbReference type="NCBI Taxonomy" id="1703770"/>
    <lineage>
        <taxon>Bacteria</taxon>
        <taxon>Bacteria division TA06</taxon>
    </lineage>
</organism>
<comment type="similarity">
    <text evidence="1 5">Belongs to the peptidase S8 family.</text>
</comment>
<feature type="active site" description="Charge relay system" evidence="5">
    <location>
        <position position="189"/>
    </location>
</feature>
<sequence>MSIRGIAILPVAVATIVTVMWSSAGAGKIEPELGHIMAVGGPSEMVPIIVHLVDQTDLSQVITGLDAGPRSERLMRVIEALQETADRTQRGTLKELERERDAGRVRDVRPFWVFNGMALSAVPPVISRLAERPEVAAIYLDRPMPGPEHEQGEGVPRDESSEWNIAKVNAPEVWAMGYDGSGFVVGSFDTGVDVTHPDLESRYRGGSNSWFDPYGQHSTPVDLAGPWTGHGTHTTGTMVGGDAGGTDIGVAPGAKWIAAKAWDDNGSGTTSAFLEIFEWMMDPDGDPATDDAPIAVNNSWGFSSYGCETTYLASVQAWVAAGIFPSFATHNYGPGYASARSPGNYLESVGVGNTDSDDVICNSSGRGPSACDPSVVKPDVTAPGVDVWSSVPGGYGFKSGTSMSTPHVTGGVALLIDANPTLSLDQLETVLKQGAVDLGTPGPDWDYGWGRIDLEVSAELAFPDVSLFLEPDSQTVQPGGTLGVTVAVINRTDSVQSVWGLAEVFFPDGRPYSGNPIAGPVLVTLAPAETLVVHRSHQVPSAAPAGTYTYRAALGHGPDALLDDDIFDFEVTP</sequence>
<dbReference type="PANTHER" id="PTHR43806">
    <property type="entry name" value="PEPTIDASE S8"/>
    <property type="match status" value="1"/>
</dbReference>
<evidence type="ECO:0000256" key="3">
    <source>
        <dbReference type="ARBA" id="ARBA00022801"/>
    </source>
</evidence>
<dbReference type="InterPro" id="IPR036852">
    <property type="entry name" value="Peptidase_S8/S53_dom_sf"/>
</dbReference>
<dbReference type="InterPro" id="IPR000209">
    <property type="entry name" value="Peptidase_S8/S53_dom"/>
</dbReference>
<feature type="active site" description="Charge relay system" evidence="5">
    <location>
        <position position="402"/>
    </location>
</feature>
<feature type="active site" description="Charge relay system" evidence="5">
    <location>
        <position position="230"/>
    </location>
</feature>
<dbReference type="Gene3D" id="3.40.50.200">
    <property type="entry name" value="Peptidase S8/S53 domain"/>
    <property type="match status" value="1"/>
</dbReference>
<dbReference type="AlphaFoldDB" id="A0A0S7WRL5"/>
<feature type="domain" description="Peptidase S8/S53" evidence="6">
    <location>
        <begin position="180"/>
        <end position="450"/>
    </location>
</feature>
<dbReference type="PRINTS" id="PR00723">
    <property type="entry name" value="SUBTILISIN"/>
</dbReference>
<dbReference type="InterPro" id="IPR015500">
    <property type="entry name" value="Peptidase_S8_subtilisin-rel"/>
</dbReference>
<dbReference type="STRING" id="1703770.AMJ39_06800"/>
<keyword evidence="3 5" id="KW-0378">Hydrolase</keyword>
<dbReference type="PATRIC" id="fig|1703770.3.peg.1463"/>
<evidence type="ECO:0000256" key="4">
    <source>
        <dbReference type="ARBA" id="ARBA00022825"/>
    </source>
</evidence>
<dbReference type="PROSITE" id="PS51892">
    <property type="entry name" value="SUBTILASE"/>
    <property type="match status" value="1"/>
</dbReference>
<keyword evidence="2 5" id="KW-0645">Protease</keyword>
<accession>A0A0S7WRL5</accession>
<dbReference type="PANTHER" id="PTHR43806:SF67">
    <property type="entry name" value="EGF-LIKE DOMAIN-CONTAINING PROTEIN"/>
    <property type="match status" value="1"/>
</dbReference>
<dbReference type="InterPro" id="IPR023828">
    <property type="entry name" value="Peptidase_S8_Ser-AS"/>
</dbReference>
<name>A0A0S7WRL5_UNCT6</name>